<dbReference type="SUPFAM" id="SSF142877">
    <property type="entry name" value="EndoU-like"/>
    <property type="match status" value="1"/>
</dbReference>
<evidence type="ECO:0000256" key="5">
    <source>
        <dbReference type="ARBA" id="ARBA00022723"/>
    </source>
</evidence>
<evidence type="ECO:0000256" key="1">
    <source>
        <dbReference type="ARBA" id="ARBA00001936"/>
    </source>
</evidence>
<reference evidence="14" key="1">
    <citation type="submission" date="2020-08" db="EMBL/GenBank/DDBJ databases">
        <title>Genome sequencing and assembly of the red palm weevil Rhynchophorus ferrugineus.</title>
        <authorList>
            <person name="Dias G.B."/>
            <person name="Bergman C.M."/>
            <person name="Manee M."/>
        </authorList>
    </citation>
    <scope>NUCLEOTIDE SEQUENCE</scope>
    <source>
        <strain evidence="14">AA-2017</strain>
        <tissue evidence="14">Whole larva</tissue>
    </source>
</reference>
<dbReference type="PROSITE" id="PS51959">
    <property type="entry name" value="ENDOU"/>
    <property type="match status" value="1"/>
</dbReference>
<evidence type="ECO:0000256" key="3">
    <source>
        <dbReference type="ARBA" id="ARBA00011245"/>
    </source>
</evidence>
<dbReference type="GO" id="GO:0016829">
    <property type="term" value="F:lyase activity"/>
    <property type="evidence" value="ECO:0007669"/>
    <property type="project" value="UniProtKB-KW"/>
</dbReference>
<dbReference type="GO" id="GO:0003723">
    <property type="term" value="F:RNA binding"/>
    <property type="evidence" value="ECO:0007669"/>
    <property type="project" value="UniProtKB-UniRule"/>
</dbReference>
<keyword evidence="8 11" id="KW-0694">RNA-binding</keyword>
<dbReference type="OrthoDB" id="430326at2759"/>
<evidence type="ECO:0000256" key="4">
    <source>
        <dbReference type="ARBA" id="ARBA00022722"/>
    </source>
</evidence>
<gene>
    <name evidence="14" type="ORF">GWI33_013721</name>
</gene>
<dbReference type="AlphaFoldDB" id="A0A834I5X2"/>
<keyword evidence="10" id="KW-0456">Lyase</keyword>
<evidence type="ECO:0000256" key="7">
    <source>
        <dbReference type="ARBA" id="ARBA00022801"/>
    </source>
</evidence>
<name>A0A834I5X2_RHYFE</name>
<dbReference type="InterPro" id="IPR018998">
    <property type="entry name" value="EndoU_C"/>
</dbReference>
<keyword evidence="11" id="KW-0732">Signal</keyword>
<dbReference type="Pfam" id="PF09412">
    <property type="entry name" value="XendoU"/>
    <property type="match status" value="1"/>
</dbReference>
<accession>A0A834I5X2</accession>
<evidence type="ECO:0000256" key="11">
    <source>
        <dbReference type="RuleBase" id="RU367085"/>
    </source>
</evidence>
<dbReference type="InterPro" id="IPR039787">
    <property type="entry name" value="ENDOU"/>
</dbReference>
<evidence type="ECO:0000256" key="2">
    <source>
        <dbReference type="ARBA" id="ARBA00010168"/>
    </source>
</evidence>
<keyword evidence="6 11" id="KW-0255">Endonuclease</keyword>
<keyword evidence="15" id="KW-1185">Reference proteome</keyword>
<evidence type="ECO:0000313" key="14">
    <source>
        <dbReference type="EMBL" id="KAF7273559.1"/>
    </source>
</evidence>
<proteinExistence type="inferred from homology"/>
<dbReference type="InterPro" id="IPR037227">
    <property type="entry name" value="EndoU-like"/>
</dbReference>
<protein>
    <recommendedName>
        <fullName evidence="13">EndoU domain-containing protein</fullName>
    </recommendedName>
</protein>
<comment type="subunit">
    <text evidence="3 11">Monomer.</text>
</comment>
<evidence type="ECO:0000256" key="6">
    <source>
        <dbReference type="ARBA" id="ARBA00022759"/>
    </source>
</evidence>
<comment type="similarity">
    <text evidence="2 11">Belongs to the ENDOU family.</text>
</comment>
<feature type="compositionally biased region" description="Polar residues" evidence="12">
    <location>
        <begin position="122"/>
        <end position="161"/>
    </location>
</feature>
<evidence type="ECO:0000259" key="13">
    <source>
        <dbReference type="PROSITE" id="PS51959"/>
    </source>
</evidence>
<dbReference type="CDD" id="cd21159">
    <property type="entry name" value="XendoU"/>
    <property type="match status" value="1"/>
</dbReference>
<dbReference type="GO" id="GO:0016787">
    <property type="term" value="F:hydrolase activity"/>
    <property type="evidence" value="ECO:0007669"/>
    <property type="project" value="UniProtKB-KW"/>
</dbReference>
<feature type="domain" description="EndoU" evidence="13">
    <location>
        <begin position="316"/>
        <end position="579"/>
    </location>
</feature>
<keyword evidence="9 11" id="KW-0464">Manganese</keyword>
<sequence>MSTVQIASLFAIILAFAFVDVFCGDVTNVGQANPWHVDQTNLKPQEVSGGKSTTAWPALGQRWTERPPLNNNGPAQGPKKWIQQNNLWIRNEQGILGGNNRPNNVQAGLGNGPSKPVDPSQLKPSGQSQNIPRGTVNSQNSNLPVDKTVSTTPKSLITPSSKAPAFSTGLNRGPVQVLPNVVNTTPKTPSTTTKSSFLSWFGFGGKKSTTPSLPSTTTSKPGSYAGAVTGSLGTSIAKPISTTPKSSLPPISSKLGSYASAVGGKASVSPPVVPKNPTTPKNTVHGDDTNVLSAGLGDFGGNQQVDEKAPDTSDTTDDELRQFSEALIKKDTNNAMRYVTLQLQGMTSSRSMNDEAPLPLLKVDPSAYQIPSIEKLMLLYNNYILESNQNEVYTAQERIEENNLLDTMLATPVMQFARSFLIQKGKIGRDPREFRDLLKVIWFNMYSRGQGRIGSSGFEHVFLAEIKNKQVSGLHNWLYFNEEEAKQHANYLGYMRKIDLGQKGAIVKYHFRFNDIDKPVGSMFIGTSPELEVALYSTCFILRADKPCPLKMDGNRFVIRTYTYRYRGKNMIGSAFPEI</sequence>
<dbReference type="EMBL" id="JAACXV010013370">
    <property type="protein sequence ID" value="KAF7273559.1"/>
    <property type="molecule type" value="Genomic_DNA"/>
</dbReference>
<keyword evidence="4 11" id="KW-0540">Nuclease</keyword>
<dbReference type="GO" id="GO:0004521">
    <property type="term" value="F:RNA endonuclease activity"/>
    <property type="evidence" value="ECO:0007669"/>
    <property type="project" value="UniProtKB-UniRule"/>
</dbReference>
<feature type="chain" id="PRO_5033108280" description="EndoU domain-containing protein" evidence="11">
    <location>
        <begin position="24"/>
        <end position="579"/>
    </location>
</feature>
<dbReference type="GO" id="GO:0046872">
    <property type="term" value="F:metal ion binding"/>
    <property type="evidence" value="ECO:0007669"/>
    <property type="project" value="UniProtKB-UniRule"/>
</dbReference>
<feature type="region of interest" description="Disordered" evidence="12">
    <location>
        <begin position="94"/>
        <end position="171"/>
    </location>
</feature>
<keyword evidence="7 11" id="KW-0378">Hydrolase</keyword>
<comment type="cofactor">
    <cofactor evidence="1 11">
        <name>Mn(2+)</name>
        <dbReference type="ChEBI" id="CHEBI:29035"/>
    </cofactor>
</comment>
<evidence type="ECO:0000256" key="8">
    <source>
        <dbReference type="ARBA" id="ARBA00022884"/>
    </source>
</evidence>
<feature type="compositionally biased region" description="Low complexity" evidence="12">
    <location>
        <begin position="267"/>
        <end position="283"/>
    </location>
</feature>
<evidence type="ECO:0000313" key="15">
    <source>
        <dbReference type="Proteomes" id="UP000625711"/>
    </source>
</evidence>
<keyword evidence="5 11" id="KW-0479">Metal-binding</keyword>
<evidence type="ECO:0000256" key="12">
    <source>
        <dbReference type="SAM" id="MobiDB-lite"/>
    </source>
</evidence>
<feature type="signal peptide" evidence="11">
    <location>
        <begin position="1"/>
        <end position="23"/>
    </location>
</feature>
<dbReference type="PANTHER" id="PTHR12439">
    <property type="entry name" value="PLACENTAL PROTEIN 11-RELATED"/>
    <property type="match status" value="1"/>
</dbReference>
<organism evidence="14 15">
    <name type="scientific">Rhynchophorus ferrugineus</name>
    <name type="common">Red palm weevil</name>
    <name type="synonym">Curculio ferrugineus</name>
    <dbReference type="NCBI Taxonomy" id="354439"/>
    <lineage>
        <taxon>Eukaryota</taxon>
        <taxon>Metazoa</taxon>
        <taxon>Ecdysozoa</taxon>
        <taxon>Arthropoda</taxon>
        <taxon>Hexapoda</taxon>
        <taxon>Insecta</taxon>
        <taxon>Pterygota</taxon>
        <taxon>Neoptera</taxon>
        <taxon>Endopterygota</taxon>
        <taxon>Coleoptera</taxon>
        <taxon>Polyphaga</taxon>
        <taxon>Cucujiformia</taxon>
        <taxon>Curculionidae</taxon>
        <taxon>Dryophthorinae</taxon>
        <taxon>Rhynchophorus</taxon>
    </lineage>
</organism>
<feature type="region of interest" description="Disordered" evidence="12">
    <location>
        <begin position="262"/>
        <end position="317"/>
    </location>
</feature>
<evidence type="ECO:0000256" key="9">
    <source>
        <dbReference type="ARBA" id="ARBA00023211"/>
    </source>
</evidence>
<comment type="caution">
    <text evidence="14">The sequence shown here is derived from an EMBL/GenBank/DDBJ whole genome shotgun (WGS) entry which is preliminary data.</text>
</comment>
<dbReference type="PANTHER" id="PTHR12439:SF42">
    <property type="entry name" value="ENDORIBONUCLEASE-RELATED"/>
    <property type="match status" value="1"/>
</dbReference>
<evidence type="ECO:0000256" key="10">
    <source>
        <dbReference type="ARBA" id="ARBA00023239"/>
    </source>
</evidence>
<dbReference type="Proteomes" id="UP000625711">
    <property type="component" value="Unassembled WGS sequence"/>
</dbReference>